<dbReference type="Gene3D" id="2.60.40.1180">
    <property type="entry name" value="Golgi alpha-mannosidase II"/>
    <property type="match status" value="1"/>
</dbReference>
<evidence type="ECO:0000313" key="13">
    <source>
        <dbReference type="EMBL" id="KAG2556709.1"/>
    </source>
</evidence>
<keyword evidence="6" id="KW-0272">Extracellular matrix</keyword>
<evidence type="ECO:0000256" key="4">
    <source>
        <dbReference type="ARBA" id="ARBA00012670"/>
    </source>
</evidence>
<dbReference type="Gene3D" id="2.60.120.260">
    <property type="entry name" value="Galactose-binding domain-like"/>
    <property type="match status" value="1"/>
</dbReference>
<dbReference type="PANTHER" id="PTHR31776:SF15">
    <property type="entry name" value="NON-REDUCING END ALPHA-L-ARABINOFURANOSIDASE"/>
    <property type="match status" value="1"/>
</dbReference>
<comment type="subcellular location">
    <subcellularLocation>
        <location evidence="2">Secreted</location>
        <location evidence="2">Extracellular space</location>
        <location evidence="2">Extracellular matrix</location>
    </subcellularLocation>
</comment>
<dbReference type="Proteomes" id="UP000823388">
    <property type="component" value="Chromosome 8N"/>
</dbReference>
<evidence type="ECO:0000256" key="8">
    <source>
        <dbReference type="ARBA" id="ARBA00022801"/>
    </source>
</evidence>
<evidence type="ECO:0000256" key="10">
    <source>
        <dbReference type="ARBA" id="ARBA00082101"/>
    </source>
</evidence>
<dbReference type="Gene3D" id="3.20.20.80">
    <property type="entry name" value="Glycosidases"/>
    <property type="match status" value="1"/>
</dbReference>
<comment type="catalytic activity">
    <reaction evidence="1">
        <text>Hydrolysis of terminal non-reducing alpha-L-arabinofuranoside residues in alpha-L-arabinosides.</text>
        <dbReference type="EC" id="3.2.1.55"/>
    </reaction>
</comment>
<dbReference type="EMBL" id="CM029052">
    <property type="protein sequence ID" value="KAG2556709.1"/>
    <property type="molecule type" value="Genomic_DNA"/>
</dbReference>
<feature type="chain" id="PRO_5035717408" description="non-reducing end alpha-L-arabinofuranosidase" evidence="11">
    <location>
        <begin position="27"/>
        <end position="666"/>
    </location>
</feature>
<dbReference type="Pfam" id="PF06964">
    <property type="entry name" value="Alpha-L-AF_C"/>
    <property type="match status" value="1"/>
</dbReference>
<keyword evidence="14" id="KW-1185">Reference proteome</keyword>
<comment type="similarity">
    <text evidence="3">Belongs to the glycosyl hydrolase 51 family.</text>
</comment>
<dbReference type="Pfam" id="PF22848">
    <property type="entry name" value="ASD1_dom"/>
    <property type="match status" value="1"/>
</dbReference>
<dbReference type="InterPro" id="IPR051563">
    <property type="entry name" value="Glycosyl_Hydrolase_51"/>
</dbReference>
<name>A0A8T0P7R5_PANVG</name>
<protein>
    <recommendedName>
        <fullName evidence="4">non-reducing end alpha-L-arabinofuranosidase</fullName>
        <ecNumber evidence="4">3.2.1.55</ecNumber>
    </recommendedName>
    <alternativeName>
        <fullName evidence="10">Beta-D-xylosidase</fullName>
    </alternativeName>
</protein>
<dbReference type="FunFam" id="3.20.20.80:FF:000025">
    <property type="entry name" value="Alpha-L-arabinofuranosidase 1"/>
    <property type="match status" value="1"/>
</dbReference>
<dbReference type="GO" id="GO:0046373">
    <property type="term" value="P:L-arabinose metabolic process"/>
    <property type="evidence" value="ECO:0007669"/>
    <property type="project" value="InterPro"/>
</dbReference>
<keyword evidence="9" id="KW-0325">Glycoprotein</keyword>
<evidence type="ECO:0000256" key="1">
    <source>
        <dbReference type="ARBA" id="ARBA00001462"/>
    </source>
</evidence>
<dbReference type="GO" id="GO:0046556">
    <property type="term" value="F:alpha-L-arabinofuranosidase activity"/>
    <property type="evidence" value="ECO:0007669"/>
    <property type="project" value="UniProtKB-EC"/>
</dbReference>
<dbReference type="InterPro" id="IPR013780">
    <property type="entry name" value="Glyco_hydro_b"/>
</dbReference>
<dbReference type="InterPro" id="IPR017853">
    <property type="entry name" value="GH"/>
</dbReference>
<proteinExistence type="inferred from homology"/>
<evidence type="ECO:0000256" key="2">
    <source>
        <dbReference type="ARBA" id="ARBA00004498"/>
    </source>
</evidence>
<evidence type="ECO:0000313" key="14">
    <source>
        <dbReference type="Proteomes" id="UP000823388"/>
    </source>
</evidence>
<feature type="signal peptide" evidence="11">
    <location>
        <begin position="1"/>
        <end position="26"/>
    </location>
</feature>
<keyword evidence="5" id="KW-0964">Secreted</keyword>
<evidence type="ECO:0000256" key="5">
    <source>
        <dbReference type="ARBA" id="ARBA00022525"/>
    </source>
</evidence>
<keyword evidence="7 11" id="KW-0732">Signal</keyword>
<comment type="caution">
    <text evidence="13">The sequence shown here is derived from an EMBL/GenBank/DDBJ whole genome shotgun (WGS) entry which is preliminary data.</text>
</comment>
<dbReference type="EC" id="3.2.1.55" evidence="4"/>
<reference evidence="13" key="1">
    <citation type="submission" date="2020-05" db="EMBL/GenBank/DDBJ databases">
        <title>WGS assembly of Panicum virgatum.</title>
        <authorList>
            <person name="Lovell J.T."/>
            <person name="Jenkins J."/>
            <person name="Shu S."/>
            <person name="Juenger T.E."/>
            <person name="Schmutz J."/>
        </authorList>
    </citation>
    <scope>NUCLEOTIDE SEQUENCE</scope>
    <source>
        <strain evidence="13">AP13</strain>
    </source>
</reference>
<dbReference type="SMART" id="SM00813">
    <property type="entry name" value="Alpha-L-AF_C"/>
    <property type="match status" value="1"/>
</dbReference>
<dbReference type="FunFam" id="2.60.40.1180:FF:000011">
    <property type="entry name" value="Alpha-L-arabinofuranosidase 1"/>
    <property type="match status" value="1"/>
</dbReference>
<evidence type="ECO:0000256" key="3">
    <source>
        <dbReference type="ARBA" id="ARBA00007186"/>
    </source>
</evidence>
<evidence type="ECO:0000256" key="7">
    <source>
        <dbReference type="ARBA" id="ARBA00022729"/>
    </source>
</evidence>
<sequence length="666" mass="73069">MGSMEGLSRTVIHFLLLFCIVCKCLASDLEANQKATLKIDASPKLARKIPDTLLGVFFEEMGRGGAGGLWAELVSNRGFEAGGPNTPSNIEPWLIIGNESSIFVETDRTSCFSRNIVALRMEVLCNNCPAGGVGIYNPGFWGMNIEDGKTYNLVMYVKSAETVPLTVSLTSSDGSQNLASVAIMVAGKSKWIKVEQKIVAKGTNRTSRLQITSKKKGVLWFDQVSLMPADTYKGHGFRDELVSMLLDLKPQFLRFPGGCFVQGGWLRNAFRWRESIGPWEERPGHFGDCWNYWTDDGLGYFEFLQLSEDLGAAPIWVFNSGLSYNDEVDTAAIAPFVKDVLDSLEFARGSANSSWGSVRAAMGHPEPFPVKYAAIGNEDCGKKFYNGNYLKFYNAIREAYPDIQLISNCDGSSGPLDHPADLYDFHVYADAKTLFSMKNTFDKTSRSGPKAFVSEYAVWKTDAGRGTLLASLAEAAFLTGLEKNSDVVEMACHAPLFVNDDIEKKWNPDVIVFNTWQHYGTPSYWMQVLFRESSGAIVHPTTISSSSSGNSSLAASAITWQDSDNSSFLRVKIINFESVAVQITISTTGLQASIDVLRSTATVLTSSNVMDENSFSNQDKVSPVKSQLFDAGAHMQVTLAPHSFTSFDLALAPSKLVTLAGRVNKY</sequence>
<evidence type="ECO:0000259" key="12">
    <source>
        <dbReference type="SMART" id="SM00813"/>
    </source>
</evidence>
<feature type="domain" description="Alpha-L-arabinofuranosidase C-terminal" evidence="12">
    <location>
        <begin position="454"/>
        <end position="643"/>
    </location>
</feature>
<accession>A0A8T0P7R5</accession>
<evidence type="ECO:0000256" key="9">
    <source>
        <dbReference type="ARBA" id="ARBA00023180"/>
    </source>
</evidence>
<dbReference type="InterPro" id="IPR055235">
    <property type="entry name" value="ASD1_cat"/>
</dbReference>
<organism evidence="13 14">
    <name type="scientific">Panicum virgatum</name>
    <name type="common">Blackwell switchgrass</name>
    <dbReference type="NCBI Taxonomy" id="38727"/>
    <lineage>
        <taxon>Eukaryota</taxon>
        <taxon>Viridiplantae</taxon>
        <taxon>Streptophyta</taxon>
        <taxon>Embryophyta</taxon>
        <taxon>Tracheophyta</taxon>
        <taxon>Spermatophyta</taxon>
        <taxon>Magnoliopsida</taxon>
        <taxon>Liliopsida</taxon>
        <taxon>Poales</taxon>
        <taxon>Poaceae</taxon>
        <taxon>PACMAD clade</taxon>
        <taxon>Panicoideae</taxon>
        <taxon>Panicodae</taxon>
        <taxon>Paniceae</taxon>
        <taxon>Panicinae</taxon>
        <taxon>Panicum</taxon>
        <taxon>Panicum sect. Hiantes</taxon>
    </lineage>
</organism>
<dbReference type="AlphaFoldDB" id="A0A8T0P7R5"/>
<gene>
    <name evidence="13" type="ORF">PVAP13_8NG192700</name>
</gene>
<evidence type="ECO:0000256" key="6">
    <source>
        <dbReference type="ARBA" id="ARBA00022530"/>
    </source>
</evidence>
<keyword evidence="8" id="KW-0378">Hydrolase</keyword>
<dbReference type="InterPro" id="IPR010720">
    <property type="entry name" value="Alpha-L-AF_C"/>
</dbReference>
<evidence type="ECO:0000256" key="11">
    <source>
        <dbReference type="SAM" id="SignalP"/>
    </source>
</evidence>
<dbReference type="FunFam" id="2.60.120.260:FF:000063">
    <property type="entry name" value="Putative alpha-L-arabinofuranosidase family protein"/>
    <property type="match status" value="1"/>
</dbReference>
<dbReference type="OrthoDB" id="406864at2759"/>
<dbReference type="SUPFAM" id="SSF51445">
    <property type="entry name" value="(Trans)glycosidases"/>
    <property type="match status" value="1"/>
</dbReference>
<dbReference type="PANTHER" id="PTHR31776">
    <property type="entry name" value="ALPHA-L-ARABINOFURANOSIDASE 1"/>
    <property type="match status" value="1"/>
</dbReference>